<dbReference type="EMBL" id="MK072231">
    <property type="protein sequence ID" value="AYV80332.1"/>
    <property type="molecule type" value="Genomic_DNA"/>
</dbReference>
<organism evidence="1">
    <name type="scientific">Gaeavirus sp</name>
    <dbReference type="NCBI Taxonomy" id="2487767"/>
    <lineage>
        <taxon>Viruses</taxon>
        <taxon>Varidnaviria</taxon>
        <taxon>Bamfordvirae</taxon>
        <taxon>Nucleocytoviricota</taxon>
        <taxon>Megaviricetes</taxon>
        <taxon>Imitervirales</taxon>
        <taxon>Mimiviridae</taxon>
        <taxon>Klosneuvirinae</taxon>
    </lineage>
</organism>
<sequence length="82" mass="9562">MNNLIESDQAVFLDTLKYTSDIVIALTTKISDQGNEINLLKNKVIDLETHVPQPSQQIIRPNRHRRLHQKLLFIHTILHQLQ</sequence>
<protein>
    <submittedName>
        <fullName evidence="1">Uncharacterized protein</fullName>
    </submittedName>
</protein>
<gene>
    <name evidence="1" type="ORF">Gaeavirus33_3</name>
</gene>
<name>A0A3G4ZZK5_9VIRU</name>
<evidence type="ECO:0000313" key="1">
    <source>
        <dbReference type="EMBL" id="AYV80332.1"/>
    </source>
</evidence>
<accession>A0A3G4ZZK5</accession>
<proteinExistence type="predicted"/>
<reference evidence="1" key="1">
    <citation type="submission" date="2018-10" db="EMBL/GenBank/DDBJ databases">
        <title>Hidden diversity of soil giant viruses.</title>
        <authorList>
            <person name="Schulz F."/>
            <person name="Alteio L."/>
            <person name="Goudeau D."/>
            <person name="Ryan E.M."/>
            <person name="Malmstrom R.R."/>
            <person name="Blanchard J."/>
            <person name="Woyke T."/>
        </authorList>
    </citation>
    <scope>NUCLEOTIDE SEQUENCE</scope>
    <source>
        <strain evidence="1">GAV1</strain>
    </source>
</reference>